<name>A0AAW8U1H5_9ENTE</name>
<dbReference type="PROSITE" id="PS50893">
    <property type="entry name" value="ABC_TRANSPORTER_2"/>
    <property type="match status" value="2"/>
</dbReference>
<evidence type="ECO:0000256" key="2">
    <source>
        <dbReference type="ARBA" id="ARBA00022840"/>
    </source>
</evidence>
<dbReference type="InterPro" id="IPR003439">
    <property type="entry name" value="ABC_transporter-like_ATP-bd"/>
</dbReference>
<sequence>MYIQGKELTKNFGTTPVFDKIDLTINPGDKIGLVGHNGCGKSTLLRLLTGEEGLTSGTIAWQKGLTIGYVPQKLAQTNHSVQAYLLDSFPEIEALAQEMRRVEELMADPDNDLERLLSHYGRLQSDYEAAGGYTLEDRITGTMKGLGLGDKLGTLVSDLSGGQRVRVELARVLTTNAQVLLLDEPTNHLDLAGIAWLESYLAHTKQAYLVISHDRQFLDNITNHILEIEGEELIAYPGNYSRYRSLKAERLAALQKSFDLQQKECQRLKLQIRRYRQWAQEGDNDAFFKKAKELERRLAKLQEQLKNPPQPPKKRLGKLQVAERSGSEVVTAKAIGKFVGDNLLFYDTSFTLYRKERVALVGDNGSGKTTLLRCLTGELVLDEGTLSLGANVKVGYLPQKLVFAKPTQRLLEYVEEFLPIDKSRSTLARHGFYAEDVTKRIQDLSGGEQMRLYLLRLLQEQVNFLILDEPTNHLDIYGKEELEELLQGYQETLLVVSHDRYFLRKVCQMRLVIQEGQIQKESF</sequence>
<keyword evidence="1" id="KW-0547">Nucleotide-binding</keyword>
<evidence type="ECO:0000256" key="3">
    <source>
        <dbReference type="SAM" id="Coils"/>
    </source>
</evidence>
<dbReference type="GO" id="GO:0005524">
    <property type="term" value="F:ATP binding"/>
    <property type="evidence" value="ECO:0007669"/>
    <property type="project" value="UniProtKB-KW"/>
</dbReference>
<keyword evidence="3" id="KW-0175">Coiled coil</keyword>
<dbReference type="InterPro" id="IPR027417">
    <property type="entry name" value="P-loop_NTPase"/>
</dbReference>
<dbReference type="PANTHER" id="PTHR42855:SF2">
    <property type="entry name" value="DRUG RESISTANCE ABC TRANSPORTER,ATP-BINDING PROTEIN"/>
    <property type="match status" value="1"/>
</dbReference>
<proteinExistence type="predicted"/>
<organism evidence="5 6">
    <name type="scientific">Enterococcus asini</name>
    <dbReference type="NCBI Taxonomy" id="57732"/>
    <lineage>
        <taxon>Bacteria</taxon>
        <taxon>Bacillati</taxon>
        <taxon>Bacillota</taxon>
        <taxon>Bacilli</taxon>
        <taxon>Lactobacillales</taxon>
        <taxon>Enterococcaceae</taxon>
        <taxon>Enterococcus</taxon>
    </lineage>
</organism>
<gene>
    <name evidence="5" type="ORF">P7H43_11345</name>
</gene>
<dbReference type="InterPro" id="IPR032781">
    <property type="entry name" value="ABC_tran_Xtn"/>
</dbReference>
<comment type="caution">
    <text evidence="5">The sequence shown here is derived from an EMBL/GenBank/DDBJ whole genome shotgun (WGS) entry which is preliminary data.</text>
</comment>
<dbReference type="PANTHER" id="PTHR42855">
    <property type="entry name" value="ABC TRANSPORTER ATP-BINDING SUBUNIT"/>
    <property type="match status" value="1"/>
</dbReference>
<dbReference type="EMBL" id="JARQBJ010000005">
    <property type="protein sequence ID" value="MDT2811072.1"/>
    <property type="molecule type" value="Genomic_DNA"/>
</dbReference>
<dbReference type="RefSeq" id="WP_270597641.1">
    <property type="nucleotide sequence ID" value="NZ_JAQESC010000004.1"/>
</dbReference>
<dbReference type="SMART" id="SM00382">
    <property type="entry name" value="AAA"/>
    <property type="match status" value="2"/>
</dbReference>
<evidence type="ECO:0000256" key="1">
    <source>
        <dbReference type="ARBA" id="ARBA00022741"/>
    </source>
</evidence>
<dbReference type="InterPro" id="IPR003593">
    <property type="entry name" value="AAA+_ATPase"/>
</dbReference>
<dbReference type="Pfam" id="PF12848">
    <property type="entry name" value="ABC_tran_Xtn"/>
    <property type="match status" value="1"/>
</dbReference>
<accession>A0AAW8U1H5</accession>
<dbReference type="Pfam" id="PF00005">
    <property type="entry name" value="ABC_tran"/>
    <property type="match status" value="2"/>
</dbReference>
<dbReference type="InterPro" id="IPR017871">
    <property type="entry name" value="ABC_transporter-like_CS"/>
</dbReference>
<dbReference type="PROSITE" id="PS00211">
    <property type="entry name" value="ABC_TRANSPORTER_1"/>
    <property type="match status" value="1"/>
</dbReference>
<dbReference type="Gene3D" id="3.40.50.300">
    <property type="entry name" value="P-loop containing nucleotide triphosphate hydrolases"/>
    <property type="match status" value="2"/>
</dbReference>
<feature type="domain" description="ABC transporter" evidence="4">
    <location>
        <begin position="330"/>
        <end position="523"/>
    </location>
</feature>
<evidence type="ECO:0000313" key="6">
    <source>
        <dbReference type="Proteomes" id="UP001256711"/>
    </source>
</evidence>
<feature type="domain" description="ABC transporter" evidence="4">
    <location>
        <begin position="3"/>
        <end position="255"/>
    </location>
</feature>
<dbReference type="InterPro" id="IPR051309">
    <property type="entry name" value="ABCF_ATPase"/>
</dbReference>
<dbReference type="SUPFAM" id="SSF52540">
    <property type="entry name" value="P-loop containing nucleoside triphosphate hydrolases"/>
    <property type="match status" value="2"/>
</dbReference>
<protein>
    <submittedName>
        <fullName evidence="5">ABC-F family ATP-binding cassette domain-containing protein</fullName>
    </submittedName>
</protein>
<feature type="coiled-coil region" evidence="3">
    <location>
        <begin position="251"/>
        <end position="304"/>
    </location>
</feature>
<reference evidence="5" key="1">
    <citation type="submission" date="2023-03" db="EMBL/GenBank/DDBJ databases">
        <authorList>
            <person name="Shen W."/>
            <person name="Cai J."/>
        </authorList>
    </citation>
    <scope>NUCLEOTIDE SEQUENCE</scope>
    <source>
        <strain evidence="5">B226-2</strain>
    </source>
</reference>
<dbReference type="AlphaFoldDB" id="A0AAW8U1H5"/>
<evidence type="ECO:0000313" key="5">
    <source>
        <dbReference type="EMBL" id="MDT2811072.1"/>
    </source>
</evidence>
<dbReference type="NCBIfam" id="NF000355">
    <property type="entry name" value="ribo_prot_ABC_F"/>
    <property type="match status" value="1"/>
</dbReference>
<dbReference type="FunFam" id="3.40.50.300:FF:000011">
    <property type="entry name" value="Putative ABC transporter ATP-binding component"/>
    <property type="match status" value="1"/>
</dbReference>
<dbReference type="CDD" id="cd03221">
    <property type="entry name" value="ABCF_EF-3"/>
    <property type="match status" value="2"/>
</dbReference>
<keyword evidence="2 5" id="KW-0067">ATP-binding</keyword>
<dbReference type="Proteomes" id="UP001256711">
    <property type="component" value="Unassembled WGS sequence"/>
</dbReference>
<evidence type="ECO:0000259" key="4">
    <source>
        <dbReference type="PROSITE" id="PS50893"/>
    </source>
</evidence>
<dbReference type="GO" id="GO:0016887">
    <property type="term" value="F:ATP hydrolysis activity"/>
    <property type="evidence" value="ECO:0007669"/>
    <property type="project" value="InterPro"/>
</dbReference>